<evidence type="ECO:0000256" key="4">
    <source>
        <dbReference type="ARBA" id="ARBA00022692"/>
    </source>
</evidence>
<feature type="signal peptide" evidence="8">
    <location>
        <begin position="1"/>
        <end position="19"/>
    </location>
</feature>
<dbReference type="EMBL" id="WCXA01000015">
    <property type="protein sequence ID" value="KAB3862650.1"/>
    <property type="molecule type" value="Genomic_DNA"/>
</dbReference>
<dbReference type="Pfam" id="PF13715">
    <property type="entry name" value="CarbopepD_reg_2"/>
    <property type="match status" value="1"/>
</dbReference>
<dbReference type="InterPro" id="IPR008969">
    <property type="entry name" value="CarboxyPept-like_regulatory"/>
</dbReference>
<organism evidence="10 14">
    <name type="scientific">Phocaeicola vulgatus</name>
    <name type="common">Bacteroides vulgatus</name>
    <dbReference type="NCBI Taxonomy" id="821"/>
    <lineage>
        <taxon>Bacteria</taxon>
        <taxon>Pseudomonadati</taxon>
        <taxon>Bacteroidota</taxon>
        <taxon>Bacteroidia</taxon>
        <taxon>Bacteroidales</taxon>
        <taxon>Bacteroidaceae</taxon>
        <taxon>Phocaeicola</taxon>
    </lineage>
</organism>
<dbReference type="FunFam" id="2.60.40.1120:FF:000003">
    <property type="entry name" value="Outer membrane protein Omp121"/>
    <property type="match status" value="1"/>
</dbReference>
<keyword evidence="5 7" id="KW-0472">Membrane</keyword>
<dbReference type="EMBL" id="CP013020">
    <property type="protein sequence ID" value="ALK86810.1"/>
    <property type="molecule type" value="Genomic_DNA"/>
</dbReference>
<comment type="similarity">
    <text evidence="7">Belongs to the TonB-dependent receptor family.</text>
</comment>
<dbReference type="PANTHER" id="PTHR30442:SF0">
    <property type="entry name" value="FE(3+) DICITRATE TRANSPORT PROTEIN FECA"/>
    <property type="match status" value="1"/>
</dbReference>
<evidence type="ECO:0000256" key="3">
    <source>
        <dbReference type="ARBA" id="ARBA00022452"/>
    </source>
</evidence>
<keyword evidence="4 7" id="KW-0812">Transmembrane</keyword>
<dbReference type="GO" id="GO:0009279">
    <property type="term" value="C:cell outer membrane"/>
    <property type="evidence" value="ECO:0007669"/>
    <property type="project" value="UniProtKB-SubCell"/>
</dbReference>
<keyword evidence="10" id="KW-0675">Receptor</keyword>
<sequence>MKHFLIWIFLFFFAMSGFAQDLNIKGQITDTSGESIIGVNVKVKGKDTGTITDIDGNYHLQAAPNDILVVSYIGFITQEVPVKNRKVVNIRLIEDVKALDEVVVVGYGTQRKTDLTGAVIRADIKTLKRSPNSNVLQSLQGNVPGLNIGQVTNSGGTPSMSIRGTNTLGGNKDVLVILDGIIYTSSLSSINPDDIESIDILKDASSTAVYGAQAANGVVMITTKKGVEGKPKISFSSSYTFSNPTHNYRPMNREEYLDNVRDFYYTEAFLGPDYTTPNPDFDLASKLPDAPLRDENGNISPYNYNWWNEGTQSGHLFENRFNISGGSKSINYMLSYSNTDQRGFIVNDDFKRNSIRLNLNAEIAPWWKIGIQTFGAFVNQDGAEPGLWNLITQSPLIEPYDADGKIKPYPFNTLDTNPFMGSDIDDYERHNYFFGNISSEIKLPLKGLVYRLNFGNNYRIDNHFQASQYGYNLQGEAYKEHTGYYDYTIDNILAYNATFGEHHIDATLLYGASERKYDYTKALGQGFTRMTLGYNSLEQATTRYVYSDAWREALCYQMARVSYRLMDQYLITGTVRRDGFSGFAANNKYATFPSIALGWIISEEPFFKIPWIDYLKLRGGYGISGNQTSRYKSLSTVASEIRYIFGDGGKPVIGQEISALGNSNLKWEKTAGINLGLDFTILGQRLTGSVEYYSTTTKDLLYDVALPDITGFSKIASNLGKIKNKGFEFILTSKNIQTSDFKWTTSLNFSTNSNKIVTLTGEDNDGDGIEDDNISSNLFIGQPISAVYGYVVDGIYQLGDDIPAGFYPGNYRIVDMTGEGEITPEDRVILGKGDPAYRFGIMNTLEYKNFTLSFFINSVQGGKDGYLAANSSSLVRDQNNLRWNRISAWDYWSPRNPDAVYARSISTPKITPTVYEDRSFVRLQDVSLSYAFPKSVTNKVGLNEIDLFFSGKNLLTFTKWHGWDPEAGSTYSDRPVMRSFSFGVSLTY</sequence>
<dbReference type="SUPFAM" id="SSF49464">
    <property type="entry name" value="Carboxypeptidase regulatory domain-like"/>
    <property type="match status" value="1"/>
</dbReference>
<reference evidence="12" key="4">
    <citation type="submission" date="2022-01" db="EMBL/GenBank/DDBJ databases">
        <title>Collection of gut derived symbiotic bacterial strains cultured from healthy donors.</title>
        <authorList>
            <person name="Lin H."/>
            <person name="Kohout C."/>
            <person name="Waligurski E."/>
            <person name="Pamer E.G."/>
        </authorList>
    </citation>
    <scope>NUCLEOTIDE SEQUENCE</scope>
    <source>
        <strain evidence="12">DFI.6.72</strain>
    </source>
</reference>
<keyword evidence="6 7" id="KW-0998">Cell outer membrane</keyword>
<evidence type="ECO:0000313" key="15">
    <source>
        <dbReference type="Proteomes" id="UP000470332"/>
    </source>
</evidence>
<dbReference type="Proteomes" id="UP000470332">
    <property type="component" value="Unassembled WGS sequence"/>
</dbReference>
<dbReference type="EMBL" id="JAKNGO010000025">
    <property type="protein sequence ID" value="MCG4689296.1"/>
    <property type="molecule type" value="Genomic_DNA"/>
</dbReference>
<feature type="chain" id="PRO_5042679681" evidence="8">
    <location>
        <begin position="20"/>
        <end position="988"/>
    </location>
</feature>
<dbReference type="InterPro" id="IPR037066">
    <property type="entry name" value="Plug_dom_sf"/>
</dbReference>
<evidence type="ECO:0000313" key="14">
    <source>
        <dbReference type="Proteomes" id="UP000061587"/>
    </source>
</evidence>
<reference evidence="11 15" key="3">
    <citation type="journal article" date="2019" name="Nat. Med.">
        <title>A library of human gut bacterial isolates paired with longitudinal multiomics data enables mechanistic microbiome research.</title>
        <authorList>
            <person name="Poyet M."/>
            <person name="Groussin M."/>
            <person name="Gibbons S.M."/>
            <person name="Avila-Pacheco J."/>
            <person name="Jiang X."/>
            <person name="Kearney S.M."/>
            <person name="Perrotta A.R."/>
            <person name="Berdy B."/>
            <person name="Zhao S."/>
            <person name="Lieberman T.D."/>
            <person name="Swanson P.K."/>
            <person name="Smith M."/>
            <person name="Roesemann S."/>
            <person name="Alexander J.E."/>
            <person name="Rich S.A."/>
            <person name="Livny J."/>
            <person name="Vlamakis H."/>
            <person name="Clish C."/>
            <person name="Bullock K."/>
            <person name="Deik A."/>
            <person name="Scott J."/>
            <person name="Pierce K.A."/>
            <person name="Xavier R.J."/>
            <person name="Alm E.J."/>
        </authorList>
    </citation>
    <scope>NUCLEOTIDE SEQUENCE [LARGE SCALE GENOMIC DNA]</scope>
    <source>
        <strain evidence="11 15">BIOML-A9</strain>
    </source>
</reference>
<keyword evidence="3 7" id="KW-1134">Transmembrane beta strand</keyword>
<evidence type="ECO:0000313" key="13">
    <source>
        <dbReference type="EMBL" id="MDB0852928.1"/>
    </source>
</evidence>
<dbReference type="InterPro" id="IPR023997">
    <property type="entry name" value="TonB-dep_OMP_SusC/RagA_CS"/>
</dbReference>
<dbReference type="EMBL" id="JAQKEI010000021">
    <property type="protein sequence ID" value="MDB0852928.1"/>
    <property type="molecule type" value="Genomic_DNA"/>
</dbReference>
<protein>
    <submittedName>
        <fullName evidence="10">TonB-dependent receptor</fullName>
    </submittedName>
</protein>
<dbReference type="PANTHER" id="PTHR30442">
    <property type="entry name" value="IRON III DICITRATE TRANSPORT PROTEIN FECA"/>
    <property type="match status" value="1"/>
</dbReference>
<dbReference type="Pfam" id="PF07715">
    <property type="entry name" value="Plug"/>
    <property type="match status" value="1"/>
</dbReference>
<comment type="subcellular location">
    <subcellularLocation>
        <location evidence="1 7">Cell outer membrane</location>
        <topology evidence="1 7">Multi-pass membrane protein</topology>
    </subcellularLocation>
</comment>
<evidence type="ECO:0000313" key="12">
    <source>
        <dbReference type="EMBL" id="MCG4689296.1"/>
    </source>
</evidence>
<proteinExistence type="inferred from homology"/>
<dbReference type="Gene3D" id="2.40.170.20">
    <property type="entry name" value="TonB-dependent receptor, beta-barrel domain"/>
    <property type="match status" value="1"/>
</dbReference>
<dbReference type="InterPro" id="IPR023996">
    <property type="entry name" value="TonB-dep_OMP_SusC/RagA"/>
</dbReference>
<dbReference type="AlphaFoldDB" id="A0A0N7J828"/>
<dbReference type="PATRIC" id="fig|821.40.peg.5112"/>
<dbReference type="Gene3D" id="2.170.130.10">
    <property type="entry name" value="TonB-dependent receptor, plug domain"/>
    <property type="match status" value="1"/>
</dbReference>
<evidence type="ECO:0000256" key="6">
    <source>
        <dbReference type="ARBA" id="ARBA00023237"/>
    </source>
</evidence>
<dbReference type="InterPro" id="IPR039426">
    <property type="entry name" value="TonB-dep_rcpt-like"/>
</dbReference>
<evidence type="ECO:0000256" key="1">
    <source>
        <dbReference type="ARBA" id="ARBA00004571"/>
    </source>
</evidence>
<dbReference type="RefSeq" id="WP_057099508.1">
    <property type="nucleotide sequence ID" value="NZ_CAXKYE010000021.1"/>
</dbReference>
<dbReference type="Proteomes" id="UP000061587">
    <property type="component" value="Chromosome"/>
</dbReference>
<dbReference type="Proteomes" id="UP001200843">
    <property type="component" value="Unassembled WGS sequence"/>
</dbReference>
<accession>A0A0N7J828</accession>
<keyword evidence="8" id="KW-0732">Signal</keyword>
<dbReference type="InterPro" id="IPR012910">
    <property type="entry name" value="Plug_dom"/>
</dbReference>
<name>A0A0N7J828_PHOVU</name>
<reference evidence="14" key="1">
    <citation type="submission" date="2015-10" db="EMBL/GenBank/DDBJ databases">
        <title>Extensive mobilome-driven genome diversification in gut-associated Bacteroides vulgatus mpk.</title>
        <authorList>
            <person name="Beier S."/>
            <person name="Lange A."/>
            <person name="Huson D.H."/>
            <person name="Frick J.-S."/>
            <person name="Autenrieth I.B."/>
        </authorList>
    </citation>
    <scope>NUCLEOTIDE SEQUENCE [LARGE SCALE GENOMIC DNA]</scope>
    <source>
        <strain evidence="14">mpk</strain>
    </source>
</reference>
<evidence type="ECO:0000313" key="11">
    <source>
        <dbReference type="EMBL" id="KAB3862650.1"/>
    </source>
</evidence>
<dbReference type="Gene3D" id="2.60.40.1120">
    <property type="entry name" value="Carboxypeptidase-like, regulatory domain"/>
    <property type="match status" value="1"/>
</dbReference>
<evidence type="ECO:0000256" key="8">
    <source>
        <dbReference type="SAM" id="SignalP"/>
    </source>
</evidence>
<dbReference type="InterPro" id="IPR036942">
    <property type="entry name" value="Beta-barrel_TonB_sf"/>
</dbReference>
<reference evidence="13" key="5">
    <citation type="submission" date="2023-01" db="EMBL/GenBank/DDBJ databases">
        <title>Human gut microbiome strain richness.</title>
        <authorList>
            <person name="Chen-Liaw A."/>
        </authorList>
    </citation>
    <scope>NUCLEOTIDE SEQUENCE</scope>
    <source>
        <strain evidence="13">H9_m1001271B151109d0_201107</strain>
    </source>
</reference>
<reference evidence="10 14" key="2">
    <citation type="journal article" date="2016" name="Genome Biol. Evol.">
        <title>Extensive mobilome-driven genome diversification in mouse gut-associated Bacteroides vulgatus mpk.</title>
        <authorList>
            <person name="Lange A."/>
            <person name="Beier S."/>
            <person name="Steimle A."/>
            <person name="Autenrieth I.B."/>
            <person name="Huson D.H."/>
            <person name="Frick J.S."/>
        </authorList>
    </citation>
    <scope>NUCLEOTIDE SEQUENCE [LARGE SCALE GENOMIC DNA]</scope>
    <source>
        <strain evidence="14">mpk</strain>
        <strain evidence="10">Mpk</strain>
    </source>
</reference>
<dbReference type="PROSITE" id="PS52016">
    <property type="entry name" value="TONB_DEPENDENT_REC_3"/>
    <property type="match status" value="1"/>
</dbReference>
<dbReference type="NCBIfam" id="TIGR04057">
    <property type="entry name" value="SusC_RagA_signa"/>
    <property type="match status" value="1"/>
</dbReference>
<keyword evidence="2 7" id="KW-0813">Transport</keyword>
<evidence type="ECO:0000256" key="2">
    <source>
        <dbReference type="ARBA" id="ARBA00022448"/>
    </source>
</evidence>
<dbReference type="SUPFAM" id="SSF56935">
    <property type="entry name" value="Porins"/>
    <property type="match status" value="1"/>
</dbReference>
<evidence type="ECO:0000259" key="9">
    <source>
        <dbReference type="Pfam" id="PF07715"/>
    </source>
</evidence>
<dbReference type="Proteomes" id="UP001210999">
    <property type="component" value="Unassembled WGS sequence"/>
</dbReference>
<dbReference type="GO" id="GO:0033214">
    <property type="term" value="P:siderophore-iron import into cell"/>
    <property type="evidence" value="ECO:0007669"/>
    <property type="project" value="TreeGrafter"/>
</dbReference>
<dbReference type="NCBIfam" id="TIGR04056">
    <property type="entry name" value="OMP_RagA_SusC"/>
    <property type="match status" value="1"/>
</dbReference>
<feature type="domain" description="TonB-dependent receptor plug" evidence="9">
    <location>
        <begin position="112"/>
        <end position="218"/>
    </location>
</feature>
<evidence type="ECO:0000256" key="7">
    <source>
        <dbReference type="PROSITE-ProRule" id="PRU01360"/>
    </source>
</evidence>
<evidence type="ECO:0000313" key="10">
    <source>
        <dbReference type="EMBL" id="ALK86810.1"/>
    </source>
</evidence>
<evidence type="ECO:0000256" key="5">
    <source>
        <dbReference type="ARBA" id="ARBA00023136"/>
    </source>
</evidence>
<gene>
    <name evidence="10" type="ORF">BvMPK_4268</name>
    <name evidence="11" type="ORF">GAS37_08960</name>
    <name evidence="12" type="ORF">L0N01_11830</name>
    <name evidence="13" type="ORF">PL594_15610</name>
</gene>